<feature type="domain" description="Reverse transcriptase" evidence="1">
    <location>
        <begin position="6"/>
        <end position="66"/>
    </location>
</feature>
<keyword evidence="3" id="KW-1185">Reference proteome</keyword>
<dbReference type="InterPro" id="IPR051320">
    <property type="entry name" value="Viral_Replic_Matur_Polypro"/>
</dbReference>
<protein>
    <recommendedName>
        <fullName evidence="1">Reverse transcriptase domain-containing protein</fullName>
    </recommendedName>
</protein>
<comment type="caution">
    <text evidence="2">The sequence shown here is derived from an EMBL/GenBank/DDBJ whole genome shotgun (WGS) entry which is preliminary data.</text>
</comment>
<dbReference type="InterPro" id="IPR000477">
    <property type="entry name" value="RT_dom"/>
</dbReference>
<dbReference type="Proteomes" id="UP001231189">
    <property type="component" value="Unassembled WGS sequence"/>
</dbReference>
<dbReference type="InterPro" id="IPR043128">
    <property type="entry name" value="Rev_trsase/Diguanyl_cyclase"/>
</dbReference>
<evidence type="ECO:0000313" key="2">
    <source>
        <dbReference type="EMBL" id="KAK1680595.1"/>
    </source>
</evidence>
<dbReference type="AlphaFoldDB" id="A0AAD8WU11"/>
<dbReference type="Pfam" id="PF00078">
    <property type="entry name" value="RVT_1"/>
    <property type="match status" value="1"/>
</dbReference>
<proteinExistence type="predicted"/>
<sequence length="146" mass="16436">MMQKCLATQIGKNVQVYIDDVVIKTKQGSSLIDDLKETFDNLDKFRLKLNRTKCSFGVPTGELLGYLVSAKGIEANPEKIQTILTMRKPTKLKEIQQCLLRVDVHVRWEPQEEGMMRTAASFPQYETKVIEPVGAKKHVKVVGGGM</sequence>
<dbReference type="EMBL" id="JAUUTY010000002">
    <property type="protein sequence ID" value="KAK1680595.1"/>
    <property type="molecule type" value="Genomic_DNA"/>
</dbReference>
<dbReference type="Gene3D" id="3.30.70.270">
    <property type="match status" value="1"/>
</dbReference>
<dbReference type="PANTHER" id="PTHR33064:SF37">
    <property type="entry name" value="RIBONUCLEASE H"/>
    <property type="match status" value="1"/>
</dbReference>
<name>A0AAD8WU11_LOLMU</name>
<evidence type="ECO:0000259" key="1">
    <source>
        <dbReference type="Pfam" id="PF00078"/>
    </source>
</evidence>
<evidence type="ECO:0000313" key="3">
    <source>
        <dbReference type="Proteomes" id="UP001231189"/>
    </source>
</evidence>
<dbReference type="SUPFAM" id="SSF56672">
    <property type="entry name" value="DNA/RNA polymerases"/>
    <property type="match status" value="1"/>
</dbReference>
<reference evidence="2" key="1">
    <citation type="submission" date="2023-07" db="EMBL/GenBank/DDBJ databases">
        <title>A chromosome-level genome assembly of Lolium multiflorum.</title>
        <authorList>
            <person name="Chen Y."/>
            <person name="Copetti D."/>
            <person name="Kolliker R."/>
            <person name="Studer B."/>
        </authorList>
    </citation>
    <scope>NUCLEOTIDE SEQUENCE</scope>
    <source>
        <strain evidence="2">02402/16</strain>
        <tissue evidence="2">Leaf</tissue>
    </source>
</reference>
<dbReference type="PANTHER" id="PTHR33064">
    <property type="entry name" value="POL PROTEIN"/>
    <property type="match status" value="1"/>
</dbReference>
<gene>
    <name evidence="2" type="ORF">QYE76_041443</name>
</gene>
<dbReference type="InterPro" id="IPR043502">
    <property type="entry name" value="DNA/RNA_pol_sf"/>
</dbReference>
<organism evidence="2 3">
    <name type="scientific">Lolium multiflorum</name>
    <name type="common">Italian ryegrass</name>
    <name type="synonym">Lolium perenne subsp. multiflorum</name>
    <dbReference type="NCBI Taxonomy" id="4521"/>
    <lineage>
        <taxon>Eukaryota</taxon>
        <taxon>Viridiplantae</taxon>
        <taxon>Streptophyta</taxon>
        <taxon>Embryophyta</taxon>
        <taxon>Tracheophyta</taxon>
        <taxon>Spermatophyta</taxon>
        <taxon>Magnoliopsida</taxon>
        <taxon>Liliopsida</taxon>
        <taxon>Poales</taxon>
        <taxon>Poaceae</taxon>
        <taxon>BOP clade</taxon>
        <taxon>Pooideae</taxon>
        <taxon>Poodae</taxon>
        <taxon>Poeae</taxon>
        <taxon>Poeae Chloroplast Group 2 (Poeae type)</taxon>
        <taxon>Loliodinae</taxon>
        <taxon>Loliinae</taxon>
        <taxon>Lolium</taxon>
    </lineage>
</organism>
<accession>A0AAD8WU11</accession>